<evidence type="ECO:0000313" key="3">
    <source>
        <dbReference type="Proteomes" id="UP000261600"/>
    </source>
</evidence>
<dbReference type="STRING" id="43700.ENSMALP00000021597"/>
<dbReference type="Proteomes" id="UP000261600">
    <property type="component" value="Unplaced"/>
</dbReference>
<reference evidence="2" key="1">
    <citation type="submission" date="2025-08" db="UniProtKB">
        <authorList>
            <consortium name="Ensembl"/>
        </authorList>
    </citation>
    <scope>IDENTIFICATION</scope>
</reference>
<dbReference type="GO" id="GO:0036126">
    <property type="term" value="C:sperm flagellum"/>
    <property type="evidence" value="ECO:0007669"/>
    <property type="project" value="TreeGrafter"/>
</dbReference>
<dbReference type="GO" id="GO:0030317">
    <property type="term" value="P:flagellated sperm motility"/>
    <property type="evidence" value="ECO:0007669"/>
    <property type="project" value="TreeGrafter"/>
</dbReference>
<proteinExistence type="predicted"/>
<dbReference type="GO" id="GO:0036156">
    <property type="term" value="C:inner dynein arm"/>
    <property type="evidence" value="ECO:0007669"/>
    <property type="project" value="TreeGrafter"/>
</dbReference>
<dbReference type="PANTHER" id="PTHR10676:SF359">
    <property type="entry name" value="DYNEIN HEAVY CHAIN DOMAIN-CONTAINING PROTEIN 1"/>
    <property type="match status" value="1"/>
</dbReference>
<evidence type="ECO:0000313" key="2">
    <source>
        <dbReference type="Ensembl" id="ENSMALP00000021597.1"/>
    </source>
</evidence>
<protein>
    <submittedName>
        <fullName evidence="2">Uncharacterized protein</fullName>
    </submittedName>
</protein>
<evidence type="ECO:0000256" key="1">
    <source>
        <dbReference type="SAM" id="MobiDB-lite"/>
    </source>
</evidence>
<dbReference type="PANTHER" id="PTHR10676">
    <property type="entry name" value="DYNEIN HEAVY CHAIN FAMILY PROTEIN"/>
    <property type="match status" value="1"/>
</dbReference>
<sequence>MSLSQRLVSLINLAKDSLCLPEFVTNDQSCLLIILQKIISASEIHLKQSVRQQKISAEAKGLAAEQPDSASSPNESARVTEKDRKENEKLFRLHSSHLSIIQGIVEETAIVKAILSVLLPLFYEHKNASQFYMIFKDAFPIVCQLPLPQQYIEEEEKNQLKDAVTEELQRRGFHSNTEILLGADPQISASNWSSTTIVKWLVMDGEPVGQPGWLDYLITLCDPEDPFLFLSTGETLVPSHLHLKLLMEVTDLSNASPSAVTRCSLVHFTGTDLWKAVWKSEMDALYCEHRLDHGTFEISSEL</sequence>
<name>A0A3Q3K195_MONAL</name>
<accession>A0A3Q3K195</accession>
<dbReference type="GO" id="GO:0051959">
    <property type="term" value="F:dynein light intermediate chain binding"/>
    <property type="evidence" value="ECO:0007669"/>
    <property type="project" value="InterPro"/>
</dbReference>
<feature type="region of interest" description="Disordered" evidence="1">
    <location>
        <begin position="61"/>
        <end position="83"/>
    </location>
</feature>
<dbReference type="GO" id="GO:0008569">
    <property type="term" value="F:minus-end-directed microtubule motor activity"/>
    <property type="evidence" value="ECO:0007669"/>
    <property type="project" value="TreeGrafter"/>
</dbReference>
<dbReference type="InterPro" id="IPR027417">
    <property type="entry name" value="P-loop_NTPase"/>
</dbReference>
<keyword evidence="3" id="KW-1185">Reference proteome</keyword>
<dbReference type="GO" id="GO:0045505">
    <property type="term" value="F:dynein intermediate chain binding"/>
    <property type="evidence" value="ECO:0007669"/>
    <property type="project" value="InterPro"/>
</dbReference>
<dbReference type="Ensembl" id="ENSMALT00000022016.1">
    <property type="protein sequence ID" value="ENSMALP00000021597.1"/>
    <property type="gene ID" value="ENSMALG00000015104.1"/>
</dbReference>
<organism evidence="2 3">
    <name type="scientific">Monopterus albus</name>
    <name type="common">Swamp eel</name>
    <dbReference type="NCBI Taxonomy" id="43700"/>
    <lineage>
        <taxon>Eukaryota</taxon>
        <taxon>Metazoa</taxon>
        <taxon>Chordata</taxon>
        <taxon>Craniata</taxon>
        <taxon>Vertebrata</taxon>
        <taxon>Euteleostomi</taxon>
        <taxon>Actinopterygii</taxon>
        <taxon>Neopterygii</taxon>
        <taxon>Teleostei</taxon>
        <taxon>Neoteleostei</taxon>
        <taxon>Acanthomorphata</taxon>
        <taxon>Anabantaria</taxon>
        <taxon>Synbranchiformes</taxon>
        <taxon>Synbranchidae</taxon>
        <taxon>Monopterus</taxon>
    </lineage>
</organism>
<dbReference type="Gene3D" id="3.40.50.300">
    <property type="entry name" value="P-loop containing nucleotide triphosphate hydrolases"/>
    <property type="match status" value="1"/>
</dbReference>
<dbReference type="AlphaFoldDB" id="A0A3Q3K195"/>
<reference evidence="2" key="2">
    <citation type="submission" date="2025-09" db="UniProtKB">
        <authorList>
            <consortium name="Ensembl"/>
        </authorList>
    </citation>
    <scope>IDENTIFICATION</scope>
</reference>
<feature type="compositionally biased region" description="Polar residues" evidence="1">
    <location>
        <begin position="68"/>
        <end position="77"/>
    </location>
</feature>
<dbReference type="InterPro" id="IPR026983">
    <property type="entry name" value="DHC"/>
</dbReference>